<dbReference type="STRING" id="1416806.CAL12_26675"/>
<dbReference type="Proteomes" id="UP000194151">
    <property type="component" value="Chromosome"/>
</dbReference>
<dbReference type="Pfam" id="PF01740">
    <property type="entry name" value="STAS"/>
    <property type="match status" value="1"/>
</dbReference>
<reference evidence="3 4" key="1">
    <citation type="submission" date="2017-05" db="EMBL/GenBank/DDBJ databases">
        <title>Complete and WGS of Bordetella genogroups.</title>
        <authorList>
            <person name="Spilker T."/>
            <person name="LiPuma J."/>
        </authorList>
    </citation>
    <scope>NUCLEOTIDE SEQUENCE [LARGE SCALE GENOMIC DNA]</scope>
    <source>
        <strain evidence="3 4">AU19157</strain>
    </source>
</reference>
<dbReference type="OrthoDB" id="9800154at2"/>
<dbReference type="InterPro" id="IPR051932">
    <property type="entry name" value="Bact_StressResp_Reg"/>
</dbReference>
<dbReference type="KEGG" id="bgv:CAL12_26675"/>
<dbReference type="CDD" id="cd07041">
    <property type="entry name" value="STAS_RsbR_RsbS_like"/>
    <property type="match status" value="1"/>
</dbReference>
<keyword evidence="4" id="KW-1185">Reference proteome</keyword>
<dbReference type="RefSeq" id="WP_086067368.1">
    <property type="nucleotide sequence ID" value="NZ_CP021108.1"/>
</dbReference>
<dbReference type="Pfam" id="PF14361">
    <property type="entry name" value="RsbRD_N"/>
    <property type="match status" value="1"/>
</dbReference>
<dbReference type="SUPFAM" id="SSF52091">
    <property type="entry name" value="SpoIIaa-like"/>
    <property type="match status" value="1"/>
</dbReference>
<dbReference type="EMBL" id="CP021108">
    <property type="protein sequence ID" value="ARP84046.1"/>
    <property type="molecule type" value="Genomic_DNA"/>
</dbReference>
<name>A0A1W6YSG8_9BORD</name>
<accession>A0A1W6YSG8</accession>
<sequence length="288" mass="31375">MSVSSSSLSAVVRETEQTILKEWIGLQLESSNAKGLINDTELRAQCSNFLNVFAAAIQDSMDARMPGAAWDEVRAFLSALSRSRAVQGFSPSDTAVFVFSLKQPLLSALRREFGDDPIRLADEFWKLSVVLDSLGLFTVEAYQKGREQIIQRQQQELLELSTPVVQIWDGILALPLIGTLDSERTQTVMESLLEGIVEHEATIAIIDITGVPMVDTLVAQHLLKTVAAARLMGAECIISGIRPQIAQTIVHLGVELGDVVTKSTLSEALRVALFKTGQQVARMQGGKA</sequence>
<evidence type="ECO:0000313" key="4">
    <source>
        <dbReference type="Proteomes" id="UP000194151"/>
    </source>
</evidence>
<dbReference type="InterPro" id="IPR025751">
    <property type="entry name" value="RsbRD_N_dom"/>
</dbReference>
<evidence type="ECO:0000256" key="1">
    <source>
        <dbReference type="ARBA" id="ARBA00022553"/>
    </source>
</evidence>
<dbReference type="AlphaFoldDB" id="A0A1W6YSG8"/>
<dbReference type="PROSITE" id="PS50801">
    <property type="entry name" value="STAS"/>
    <property type="match status" value="1"/>
</dbReference>
<dbReference type="Gene3D" id="3.30.750.24">
    <property type="entry name" value="STAS domain"/>
    <property type="match status" value="1"/>
</dbReference>
<organism evidence="3 4">
    <name type="scientific">Bordetella genomosp. 8</name>
    <dbReference type="NCBI Taxonomy" id="1416806"/>
    <lineage>
        <taxon>Bacteria</taxon>
        <taxon>Pseudomonadati</taxon>
        <taxon>Pseudomonadota</taxon>
        <taxon>Betaproteobacteria</taxon>
        <taxon>Burkholderiales</taxon>
        <taxon>Alcaligenaceae</taxon>
        <taxon>Bordetella</taxon>
    </lineage>
</organism>
<protein>
    <submittedName>
        <fullName evidence="3">Anti-anti-sigma factor</fullName>
    </submittedName>
</protein>
<dbReference type="InterPro" id="IPR036513">
    <property type="entry name" value="STAS_dom_sf"/>
</dbReference>
<dbReference type="PANTHER" id="PTHR33745:SF3">
    <property type="entry name" value="RSBT CO-ANTAGONIST PROTEIN RSBRC"/>
    <property type="match status" value="1"/>
</dbReference>
<proteinExistence type="predicted"/>
<evidence type="ECO:0000259" key="2">
    <source>
        <dbReference type="PROSITE" id="PS50801"/>
    </source>
</evidence>
<evidence type="ECO:0000313" key="3">
    <source>
        <dbReference type="EMBL" id="ARP84046.1"/>
    </source>
</evidence>
<gene>
    <name evidence="3" type="ORF">CAL12_26675</name>
</gene>
<feature type="domain" description="STAS" evidence="2">
    <location>
        <begin position="161"/>
        <end position="272"/>
    </location>
</feature>
<keyword evidence="1" id="KW-0597">Phosphoprotein</keyword>
<dbReference type="InterPro" id="IPR002645">
    <property type="entry name" value="STAS_dom"/>
</dbReference>
<dbReference type="PANTHER" id="PTHR33745">
    <property type="entry name" value="RSBT ANTAGONIST PROTEIN RSBS-RELATED"/>
    <property type="match status" value="1"/>
</dbReference>